<dbReference type="Pfam" id="PF03297">
    <property type="entry name" value="Ribosomal_S25"/>
    <property type="match status" value="1"/>
</dbReference>
<dbReference type="Gene3D" id="3.30.63.20">
    <property type="match status" value="1"/>
</dbReference>
<keyword evidence="2 4" id="KW-0689">Ribosomal protein</keyword>
<keyword evidence="3 4" id="KW-0687">Ribonucleoprotein</keyword>
<feature type="region of interest" description="Disordered" evidence="5">
    <location>
        <begin position="1"/>
        <end position="30"/>
    </location>
</feature>
<dbReference type="GO" id="GO:1990904">
    <property type="term" value="C:ribonucleoprotein complex"/>
    <property type="evidence" value="ECO:0007669"/>
    <property type="project" value="UniProtKB-KW"/>
</dbReference>
<evidence type="ECO:0000313" key="6">
    <source>
        <dbReference type="EMBL" id="KAF0852949.1"/>
    </source>
</evidence>
<evidence type="ECO:0000256" key="2">
    <source>
        <dbReference type="ARBA" id="ARBA00022980"/>
    </source>
</evidence>
<organism evidence="6 7">
    <name type="scientific">Andalucia godoyi</name>
    <name type="common">Flagellate</name>
    <dbReference type="NCBI Taxonomy" id="505711"/>
    <lineage>
        <taxon>Eukaryota</taxon>
        <taxon>Discoba</taxon>
        <taxon>Jakobida</taxon>
        <taxon>Andalucina</taxon>
        <taxon>Andaluciidae</taxon>
        <taxon>Andalucia</taxon>
    </lineage>
</organism>
<comment type="similarity">
    <text evidence="1 4">Belongs to the eukaryotic ribosomal protein eS25 family.</text>
</comment>
<name>A0A8K0AJK2_ANDGO</name>
<dbReference type="AlphaFoldDB" id="A0A8K0AJK2"/>
<dbReference type="EMBL" id="VRVR01000008">
    <property type="protein sequence ID" value="KAF0852949.1"/>
    <property type="molecule type" value="Genomic_DNA"/>
</dbReference>
<comment type="caution">
    <text evidence="6">The sequence shown here is derived from an EMBL/GenBank/DDBJ whole genome shotgun (WGS) entry which is preliminary data.</text>
</comment>
<dbReference type="InterPro" id="IPR004977">
    <property type="entry name" value="Ribosomal_eS25"/>
</dbReference>
<dbReference type="OrthoDB" id="10263513at2759"/>
<evidence type="ECO:0000256" key="1">
    <source>
        <dbReference type="ARBA" id="ARBA00009106"/>
    </source>
</evidence>
<proteinExistence type="inferred from homology"/>
<reference evidence="6" key="1">
    <citation type="submission" date="2019-09" db="EMBL/GenBank/DDBJ databases">
        <title>The Mitochondrial Proteome of the Jakobid, Andalucia godoyi, a Protist With the Most Gene-Rich and Bacteria-Like Mitochondrial Genome.</title>
        <authorList>
            <person name="Gray M.W."/>
            <person name="Burger G."/>
            <person name="Derelle R."/>
            <person name="Klimes V."/>
            <person name="Leger M."/>
            <person name="Sarrasin M."/>
            <person name="Vlcek C."/>
            <person name="Roger A.J."/>
            <person name="Elias M."/>
            <person name="Lang B.F."/>
        </authorList>
    </citation>
    <scope>NUCLEOTIDE SEQUENCE</scope>
    <source>
        <strain evidence="6">And28</strain>
    </source>
</reference>
<evidence type="ECO:0000313" key="7">
    <source>
        <dbReference type="Proteomes" id="UP000799049"/>
    </source>
</evidence>
<evidence type="ECO:0000256" key="4">
    <source>
        <dbReference type="RuleBase" id="RU366057"/>
    </source>
</evidence>
<keyword evidence="7" id="KW-1185">Reference proteome</keyword>
<gene>
    <name evidence="6" type="ORF">ANDGO_07024</name>
</gene>
<sequence>MAVKEQKSKAAKALAAQKSNRGKKKKWSKQTLKEKANHFVILTPEQLKKFVSEGSKYKSITPSVLVDRLKVNASIARRLIHNMEAEGLIKSVIKHNSQLCYTRAGAA</sequence>
<dbReference type="Proteomes" id="UP000799049">
    <property type="component" value="Unassembled WGS sequence"/>
</dbReference>
<protein>
    <recommendedName>
        <fullName evidence="4">40S ribosomal protein S25</fullName>
    </recommendedName>
</protein>
<dbReference type="GO" id="GO:0005840">
    <property type="term" value="C:ribosome"/>
    <property type="evidence" value="ECO:0007669"/>
    <property type="project" value="UniProtKB-KW"/>
</dbReference>
<accession>A0A8K0AJK2</accession>
<dbReference type="PANTHER" id="PTHR12850">
    <property type="entry name" value="40S RIBOSOMAL PROTEIN S25"/>
    <property type="match status" value="1"/>
</dbReference>
<evidence type="ECO:0000256" key="5">
    <source>
        <dbReference type="SAM" id="MobiDB-lite"/>
    </source>
</evidence>
<evidence type="ECO:0000256" key="3">
    <source>
        <dbReference type="ARBA" id="ARBA00023274"/>
    </source>
</evidence>